<dbReference type="RefSeq" id="WP_073029470.1">
    <property type="nucleotide sequence ID" value="NZ_FQXJ01000006.1"/>
</dbReference>
<proteinExistence type="predicted"/>
<evidence type="ECO:0000259" key="1">
    <source>
        <dbReference type="Pfam" id="PF18765"/>
    </source>
</evidence>
<feature type="domain" description="Polymerase beta nucleotidyltransferase" evidence="1">
    <location>
        <begin position="12"/>
        <end position="107"/>
    </location>
</feature>
<dbReference type="CDD" id="cd05403">
    <property type="entry name" value="NT_KNTase_like"/>
    <property type="match status" value="1"/>
</dbReference>
<dbReference type="Pfam" id="PF18765">
    <property type="entry name" value="Polbeta"/>
    <property type="match status" value="1"/>
</dbReference>
<evidence type="ECO:0000313" key="2">
    <source>
        <dbReference type="EMBL" id="SHH96249.1"/>
    </source>
</evidence>
<dbReference type="GO" id="GO:0016740">
    <property type="term" value="F:transferase activity"/>
    <property type="evidence" value="ECO:0007669"/>
    <property type="project" value="UniProtKB-KW"/>
</dbReference>
<protein>
    <submittedName>
        <fullName evidence="2">Predicted nucleotidyltransferase</fullName>
    </submittedName>
</protein>
<sequence length="108" mass="12314">MEKRIQDELEIIKGIIIKTVPVEKIYLFGSYAAGVPNADSDLDLYVVMQESADIREIDATRLIYRAIRDKKTMPVDIVVGKENIFNKRKIAPTIERTIMEEGVVLYGQ</sequence>
<dbReference type="Gene3D" id="3.30.460.10">
    <property type="entry name" value="Beta Polymerase, domain 2"/>
    <property type="match status" value="1"/>
</dbReference>
<keyword evidence="3" id="KW-1185">Reference proteome</keyword>
<organism evidence="2 3">
    <name type="scientific">Desulfosporosinus lacus DSM 15449</name>
    <dbReference type="NCBI Taxonomy" id="1121420"/>
    <lineage>
        <taxon>Bacteria</taxon>
        <taxon>Bacillati</taxon>
        <taxon>Bacillota</taxon>
        <taxon>Clostridia</taxon>
        <taxon>Eubacteriales</taxon>
        <taxon>Desulfitobacteriaceae</taxon>
        <taxon>Desulfosporosinus</taxon>
    </lineage>
</organism>
<gene>
    <name evidence="2" type="ORF">SAMN02746098_01868</name>
</gene>
<dbReference type="InterPro" id="IPR041633">
    <property type="entry name" value="Polbeta"/>
</dbReference>
<dbReference type="InterPro" id="IPR043519">
    <property type="entry name" value="NT_sf"/>
</dbReference>
<dbReference type="OrthoDB" id="1682923at2"/>
<name>A0A1M5X8X5_9FIRM</name>
<dbReference type="PANTHER" id="PTHR33933:SF1">
    <property type="entry name" value="PROTEIN ADENYLYLTRANSFERASE MNTA-RELATED"/>
    <property type="match status" value="1"/>
</dbReference>
<dbReference type="PANTHER" id="PTHR33933">
    <property type="entry name" value="NUCLEOTIDYLTRANSFERASE"/>
    <property type="match status" value="1"/>
</dbReference>
<dbReference type="SUPFAM" id="SSF81301">
    <property type="entry name" value="Nucleotidyltransferase"/>
    <property type="match status" value="1"/>
</dbReference>
<evidence type="ECO:0000313" key="3">
    <source>
        <dbReference type="Proteomes" id="UP000183954"/>
    </source>
</evidence>
<reference evidence="3" key="1">
    <citation type="submission" date="2016-11" db="EMBL/GenBank/DDBJ databases">
        <authorList>
            <person name="Varghese N."/>
            <person name="Submissions S."/>
        </authorList>
    </citation>
    <scope>NUCLEOTIDE SEQUENCE [LARGE SCALE GENOMIC DNA]</scope>
    <source>
        <strain evidence="3">DSM 15449</strain>
    </source>
</reference>
<dbReference type="AlphaFoldDB" id="A0A1M5X8X5"/>
<keyword evidence="2" id="KW-0808">Transferase</keyword>
<dbReference type="STRING" id="1121420.SAMN02746098_01868"/>
<dbReference type="Proteomes" id="UP000183954">
    <property type="component" value="Unassembled WGS sequence"/>
</dbReference>
<accession>A0A1M5X8X5</accession>
<dbReference type="InterPro" id="IPR052548">
    <property type="entry name" value="Type_VII_TA_antitoxin"/>
</dbReference>
<dbReference type="EMBL" id="FQXJ01000006">
    <property type="protein sequence ID" value="SHH96249.1"/>
    <property type="molecule type" value="Genomic_DNA"/>
</dbReference>